<dbReference type="RefSeq" id="WP_213005300.1">
    <property type="nucleotide sequence ID" value="NZ_BOQN01000014.1"/>
</dbReference>
<dbReference type="AlphaFoldDB" id="A0A919W2B0"/>
<dbReference type="InterPro" id="IPR014717">
    <property type="entry name" value="Transl_elong_EF1B/ribsomal_bS6"/>
</dbReference>
<name>A0A919W2B0_9ACTN</name>
<reference evidence="2 3" key="1">
    <citation type="submission" date="2021-03" db="EMBL/GenBank/DDBJ databases">
        <title>Whole genome shotgun sequence of Actinoplanes toevensis NBRC 105298.</title>
        <authorList>
            <person name="Komaki H."/>
            <person name="Tamura T."/>
        </authorList>
    </citation>
    <scope>NUCLEOTIDE SEQUENCE [LARGE SCALE GENOMIC DNA]</scope>
    <source>
        <strain evidence="2 3">NBRC 105298</strain>
    </source>
</reference>
<sequence length="189" mass="19764">MGGTQNSNRLWLLGGVAAVVIIVAATFLLAIKPVYAEKSDLLGQADDQDVQLVVLRHDLNELKAKDAKLATYQAQLTAKEAALPEKYDMTGYLRLLQTSESAVTIKIDSVGISAPQAVTGTAGVYSVPIGLSVKGTAANISKVLKRLQTVQSRAVLITSVSVTGSDDAATASIVLSAFCRKSDACQVAS</sequence>
<proteinExistence type="predicted"/>
<organism evidence="2 3">
    <name type="scientific">Paractinoplanes toevensis</name>
    <dbReference type="NCBI Taxonomy" id="571911"/>
    <lineage>
        <taxon>Bacteria</taxon>
        <taxon>Bacillati</taxon>
        <taxon>Actinomycetota</taxon>
        <taxon>Actinomycetes</taxon>
        <taxon>Micromonosporales</taxon>
        <taxon>Micromonosporaceae</taxon>
        <taxon>Paractinoplanes</taxon>
    </lineage>
</organism>
<keyword evidence="3" id="KW-1185">Reference proteome</keyword>
<comment type="caution">
    <text evidence="2">The sequence shown here is derived from an EMBL/GenBank/DDBJ whole genome shotgun (WGS) entry which is preliminary data.</text>
</comment>
<dbReference type="EMBL" id="BOQN01000014">
    <property type="protein sequence ID" value="GIM89330.1"/>
    <property type="molecule type" value="Genomic_DNA"/>
</dbReference>
<keyword evidence="1" id="KW-1133">Transmembrane helix</keyword>
<evidence type="ECO:0000256" key="1">
    <source>
        <dbReference type="SAM" id="Phobius"/>
    </source>
</evidence>
<keyword evidence="1" id="KW-0472">Membrane</keyword>
<evidence type="ECO:0000313" key="3">
    <source>
        <dbReference type="Proteomes" id="UP000677082"/>
    </source>
</evidence>
<protein>
    <submittedName>
        <fullName evidence="2">Uncharacterized protein</fullName>
    </submittedName>
</protein>
<dbReference type="InterPro" id="IPR007445">
    <property type="entry name" value="PilO"/>
</dbReference>
<keyword evidence="1" id="KW-0812">Transmembrane</keyword>
<dbReference type="Proteomes" id="UP000677082">
    <property type="component" value="Unassembled WGS sequence"/>
</dbReference>
<dbReference type="Pfam" id="PF04350">
    <property type="entry name" value="PilO"/>
    <property type="match status" value="1"/>
</dbReference>
<feature type="transmembrane region" description="Helical" evidence="1">
    <location>
        <begin position="12"/>
        <end position="31"/>
    </location>
</feature>
<gene>
    <name evidence="2" type="ORF">Ato02nite_011230</name>
</gene>
<dbReference type="GO" id="GO:0043107">
    <property type="term" value="P:type IV pilus-dependent motility"/>
    <property type="evidence" value="ECO:0007669"/>
    <property type="project" value="InterPro"/>
</dbReference>
<evidence type="ECO:0000313" key="2">
    <source>
        <dbReference type="EMBL" id="GIM89330.1"/>
    </source>
</evidence>
<dbReference type="GO" id="GO:0043683">
    <property type="term" value="P:type IV pilus assembly"/>
    <property type="evidence" value="ECO:0007669"/>
    <property type="project" value="InterPro"/>
</dbReference>
<dbReference type="Gene3D" id="3.30.70.60">
    <property type="match status" value="1"/>
</dbReference>
<accession>A0A919W2B0</accession>